<dbReference type="InParanoid" id="A0A259TUC9"/>
<evidence type="ECO:0008006" key="6">
    <source>
        <dbReference type="Google" id="ProtNLM"/>
    </source>
</evidence>
<comment type="caution">
    <text evidence="4">The sequence shown here is derived from an EMBL/GenBank/DDBJ whole genome shotgun (WGS) entry which is preliminary data.</text>
</comment>
<name>A0A259TUC9_9BACT</name>
<dbReference type="Proteomes" id="UP000216446">
    <property type="component" value="Unassembled WGS sequence"/>
</dbReference>
<evidence type="ECO:0000313" key="5">
    <source>
        <dbReference type="Proteomes" id="UP000216446"/>
    </source>
</evidence>
<dbReference type="SUPFAM" id="SSF56954">
    <property type="entry name" value="Outer membrane efflux proteins (OEP)"/>
    <property type="match status" value="1"/>
</dbReference>
<organism evidence="4 5">
    <name type="scientific">Rubricoccus marinus</name>
    <dbReference type="NCBI Taxonomy" id="716817"/>
    <lineage>
        <taxon>Bacteria</taxon>
        <taxon>Pseudomonadati</taxon>
        <taxon>Rhodothermota</taxon>
        <taxon>Rhodothermia</taxon>
        <taxon>Rhodothermales</taxon>
        <taxon>Rubricoccaceae</taxon>
        <taxon>Rubricoccus</taxon>
    </lineage>
</organism>
<keyword evidence="1" id="KW-0175">Coiled coil</keyword>
<dbReference type="OrthoDB" id="1536932at2"/>
<sequence>MRRLTDPPGDEPNARGLLRSAAALFAFAALLILPSRAALAQDFPGTGLTQDDPITALSLLADTSDAGLRVERARLDLAQSELRAVTGWRRWRPAADFFVSMSTRGLAFPSISSQGYDPAYAAIARWPGDTWGVTLSWSIDQVLDRRPVDRARNAVAVAEARIDAYQARREQQQARDRERVLARAQREADRQERQAQAQRRADLVAAQLRIEAGFLARHLSAQRELLRLAEMKYEQSEIDYEALARSRLAVLSAEHACATVAARLATLSASGDPALALQAGAPPEHHAPDSGIPPIPHP</sequence>
<gene>
    <name evidence="4" type="ORF">BSZ36_16980</name>
</gene>
<evidence type="ECO:0000256" key="3">
    <source>
        <dbReference type="SAM" id="SignalP"/>
    </source>
</evidence>
<evidence type="ECO:0000256" key="1">
    <source>
        <dbReference type="SAM" id="Coils"/>
    </source>
</evidence>
<evidence type="ECO:0000256" key="2">
    <source>
        <dbReference type="SAM" id="MobiDB-lite"/>
    </source>
</evidence>
<proteinExistence type="predicted"/>
<dbReference type="EMBL" id="MQWB01000010">
    <property type="protein sequence ID" value="OZC01382.1"/>
    <property type="molecule type" value="Genomic_DNA"/>
</dbReference>
<protein>
    <recommendedName>
        <fullName evidence="6">TolC family protein</fullName>
    </recommendedName>
</protein>
<dbReference type="AlphaFoldDB" id="A0A259TUC9"/>
<feature type="signal peptide" evidence="3">
    <location>
        <begin position="1"/>
        <end position="40"/>
    </location>
</feature>
<feature type="chain" id="PRO_5012559709" description="TolC family protein" evidence="3">
    <location>
        <begin position="41"/>
        <end position="298"/>
    </location>
</feature>
<feature type="region of interest" description="Disordered" evidence="2">
    <location>
        <begin position="275"/>
        <end position="298"/>
    </location>
</feature>
<dbReference type="RefSeq" id="WP_094551450.1">
    <property type="nucleotide sequence ID" value="NZ_MQWB01000010.1"/>
</dbReference>
<keyword evidence="3" id="KW-0732">Signal</keyword>
<accession>A0A259TUC9</accession>
<feature type="coiled-coil region" evidence="1">
    <location>
        <begin position="148"/>
        <end position="201"/>
    </location>
</feature>
<keyword evidence="5" id="KW-1185">Reference proteome</keyword>
<reference evidence="4 5" key="1">
    <citation type="submission" date="2016-11" db="EMBL/GenBank/DDBJ databases">
        <title>Study of marine rhodopsin-containing bacteria.</title>
        <authorList>
            <person name="Yoshizawa S."/>
            <person name="Kumagai Y."/>
            <person name="Kogure K."/>
        </authorList>
    </citation>
    <scope>NUCLEOTIDE SEQUENCE [LARGE SCALE GENOMIC DNA]</scope>
    <source>
        <strain evidence="4 5">SG-29</strain>
    </source>
</reference>
<evidence type="ECO:0000313" key="4">
    <source>
        <dbReference type="EMBL" id="OZC01382.1"/>
    </source>
</evidence>